<protein>
    <submittedName>
        <fullName evidence="1">Uncharacterized protein</fullName>
    </submittedName>
</protein>
<sequence>MTCHPDTDNDSRVGTQTRELADYKSFRSGKNTVDPEKTVLNNNLSFALTKKLGRLDAEGFLSQLLDVATLSRISRPVFQGLAIYSKASTSCRKKVKLNNGKGMNVGNCLHIQNF</sequence>
<comment type="caution">
    <text evidence="1">The sequence shown here is derived from an EMBL/GenBank/DDBJ whole genome shotgun (WGS) entry which is preliminary data.</text>
</comment>
<dbReference type="Proteomes" id="UP001237642">
    <property type="component" value="Unassembled WGS sequence"/>
</dbReference>
<organism evidence="1 2">
    <name type="scientific">Heracleum sosnowskyi</name>
    <dbReference type="NCBI Taxonomy" id="360622"/>
    <lineage>
        <taxon>Eukaryota</taxon>
        <taxon>Viridiplantae</taxon>
        <taxon>Streptophyta</taxon>
        <taxon>Embryophyta</taxon>
        <taxon>Tracheophyta</taxon>
        <taxon>Spermatophyta</taxon>
        <taxon>Magnoliopsida</taxon>
        <taxon>eudicotyledons</taxon>
        <taxon>Gunneridae</taxon>
        <taxon>Pentapetalae</taxon>
        <taxon>asterids</taxon>
        <taxon>campanulids</taxon>
        <taxon>Apiales</taxon>
        <taxon>Apiaceae</taxon>
        <taxon>Apioideae</taxon>
        <taxon>apioid superclade</taxon>
        <taxon>Tordylieae</taxon>
        <taxon>Tordyliinae</taxon>
        <taxon>Heracleum</taxon>
    </lineage>
</organism>
<evidence type="ECO:0000313" key="1">
    <source>
        <dbReference type="EMBL" id="KAK1404984.1"/>
    </source>
</evidence>
<reference evidence="1" key="2">
    <citation type="submission" date="2023-05" db="EMBL/GenBank/DDBJ databases">
        <authorList>
            <person name="Schelkunov M.I."/>
        </authorList>
    </citation>
    <scope>NUCLEOTIDE SEQUENCE</scope>
    <source>
        <strain evidence="1">Hsosn_3</strain>
        <tissue evidence="1">Leaf</tissue>
    </source>
</reference>
<keyword evidence="2" id="KW-1185">Reference proteome</keyword>
<dbReference type="AlphaFoldDB" id="A0AAD8JK70"/>
<name>A0AAD8JK70_9APIA</name>
<reference evidence="1" key="1">
    <citation type="submission" date="2023-02" db="EMBL/GenBank/DDBJ databases">
        <title>Genome of toxic invasive species Heracleum sosnowskyi carries increased number of genes despite the absence of recent whole-genome duplications.</title>
        <authorList>
            <person name="Schelkunov M."/>
            <person name="Shtratnikova V."/>
            <person name="Makarenko M."/>
            <person name="Klepikova A."/>
            <person name="Omelchenko D."/>
            <person name="Novikova G."/>
            <person name="Obukhova E."/>
            <person name="Bogdanov V."/>
            <person name="Penin A."/>
            <person name="Logacheva M."/>
        </authorList>
    </citation>
    <scope>NUCLEOTIDE SEQUENCE</scope>
    <source>
        <strain evidence="1">Hsosn_3</strain>
        <tissue evidence="1">Leaf</tissue>
    </source>
</reference>
<evidence type="ECO:0000313" key="2">
    <source>
        <dbReference type="Proteomes" id="UP001237642"/>
    </source>
</evidence>
<accession>A0AAD8JK70</accession>
<gene>
    <name evidence="1" type="ORF">POM88_004589</name>
</gene>
<dbReference type="EMBL" id="JAUIZM010000001">
    <property type="protein sequence ID" value="KAK1404984.1"/>
    <property type="molecule type" value="Genomic_DNA"/>
</dbReference>
<proteinExistence type="predicted"/>